<dbReference type="InterPro" id="IPR036412">
    <property type="entry name" value="HAD-like_sf"/>
</dbReference>
<keyword evidence="10" id="KW-0460">Magnesium</keyword>
<evidence type="ECO:0000313" key="11">
    <source>
        <dbReference type="EMBL" id="QDO96439.1"/>
    </source>
</evidence>
<keyword evidence="12" id="KW-1185">Reference proteome</keyword>
<dbReference type="GO" id="GO:0046872">
    <property type="term" value="F:metal ion binding"/>
    <property type="evidence" value="ECO:0007669"/>
    <property type="project" value="UniProtKB-KW"/>
</dbReference>
<dbReference type="GO" id="GO:0016791">
    <property type="term" value="F:phosphatase activity"/>
    <property type="evidence" value="ECO:0007669"/>
    <property type="project" value="InterPro"/>
</dbReference>
<evidence type="ECO:0000256" key="4">
    <source>
        <dbReference type="ARBA" id="ARBA00022801"/>
    </source>
</evidence>
<evidence type="ECO:0000313" key="12">
    <source>
        <dbReference type="Proteomes" id="UP000317496"/>
    </source>
</evidence>
<dbReference type="InterPro" id="IPR004446">
    <property type="entry name" value="Heptose_bisP_phosphatase"/>
</dbReference>
<feature type="site" description="Contributes to substrate recognition" evidence="9">
    <location>
        <position position="100"/>
    </location>
</feature>
<evidence type="ECO:0000256" key="3">
    <source>
        <dbReference type="ARBA" id="ARBA00022723"/>
    </source>
</evidence>
<keyword evidence="4 7" id="KW-0378">Hydrolase</keyword>
<gene>
    <name evidence="11" type="ORF">FNB15_03750</name>
</gene>
<keyword evidence="3 10" id="KW-0479">Metal-binding</keyword>
<dbReference type="Gene3D" id="3.40.50.1000">
    <property type="entry name" value="HAD superfamily/HAD-like"/>
    <property type="match status" value="1"/>
</dbReference>
<proteinExistence type="inferred from homology"/>
<dbReference type="Proteomes" id="UP000317496">
    <property type="component" value="Chromosome"/>
</dbReference>
<dbReference type="GO" id="GO:0005975">
    <property type="term" value="P:carbohydrate metabolic process"/>
    <property type="evidence" value="ECO:0007669"/>
    <property type="project" value="InterPro"/>
</dbReference>
<evidence type="ECO:0000256" key="8">
    <source>
        <dbReference type="PIRSR" id="PIRSR004682-1"/>
    </source>
</evidence>
<dbReference type="InterPro" id="IPR006543">
    <property type="entry name" value="Histidinol-phos"/>
</dbReference>
<dbReference type="EMBL" id="CP041636">
    <property type="protein sequence ID" value="QDO96439.1"/>
    <property type="molecule type" value="Genomic_DNA"/>
</dbReference>
<dbReference type="AlphaFoldDB" id="A0A516GY26"/>
<dbReference type="RefSeq" id="WP_144067420.1">
    <property type="nucleotide sequence ID" value="NZ_CP041636.1"/>
</dbReference>
<name>A0A516GY26_9PROT</name>
<dbReference type="Pfam" id="PF13242">
    <property type="entry name" value="Hydrolase_like"/>
    <property type="match status" value="1"/>
</dbReference>
<feature type="binding site" evidence="10">
    <location>
        <position position="6"/>
    </location>
    <ligand>
        <name>Mg(2+)</name>
        <dbReference type="ChEBI" id="CHEBI:18420"/>
    </ligand>
</feature>
<evidence type="ECO:0000256" key="6">
    <source>
        <dbReference type="ARBA" id="ARBA00031828"/>
    </source>
</evidence>
<feature type="active site" description="Nucleophile" evidence="8">
    <location>
        <position position="6"/>
    </location>
</feature>
<comment type="cofactor">
    <cofactor evidence="10">
        <name>Mg(2+)</name>
        <dbReference type="ChEBI" id="CHEBI:18420"/>
    </cofactor>
</comment>
<dbReference type="PANTHER" id="PTHR42891">
    <property type="entry name" value="D-GLYCERO-BETA-D-MANNO-HEPTOSE-1,7-BISPHOSPHATE 7-PHOSPHATASE"/>
    <property type="match status" value="1"/>
</dbReference>
<feature type="site" description="Stabilizes the phosphoryl group" evidence="9">
    <location>
        <position position="50"/>
    </location>
</feature>
<dbReference type="PANTHER" id="PTHR42891:SF1">
    <property type="entry name" value="D-GLYCERO-BETA-D-MANNO-HEPTOSE-1,7-BISPHOSPHATE 7-PHOSPHATASE"/>
    <property type="match status" value="1"/>
</dbReference>
<evidence type="ECO:0000256" key="10">
    <source>
        <dbReference type="PIRSR" id="PIRSR004682-4"/>
    </source>
</evidence>
<evidence type="ECO:0000256" key="5">
    <source>
        <dbReference type="ARBA" id="ARBA00023277"/>
    </source>
</evidence>
<evidence type="ECO:0000256" key="2">
    <source>
        <dbReference type="ARBA" id="ARBA00022490"/>
    </source>
</evidence>
<evidence type="ECO:0000256" key="9">
    <source>
        <dbReference type="PIRSR" id="PIRSR004682-3"/>
    </source>
</evidence>
<accession>A0A516GY26</accession>
<dbReference type="OrthoDB" id="9814110at2"/>
<dbReference type="InterPro" id="IPR006549">
    <property type="entry name" value="HAD-SF_hydro_IIIA"/>
</dbReference>
<dbReference type="NCBIfam" id="TIGR01662">
    <property type="entry name" value="HAD-SF-IIIA"/>
    <property type="match status" value="1"/>
</dbReference>
<dbReference type="NCBIfam" id="TIGR01656">
    <property type="entry name" value="Histidinol-ppas"/>
    <property type="match status" value="1"/>
</dbReference>
<reference evidence="11 12" key="1">
    <citation type="submission" date="2019-07" db="EMBL/GenBank/DDBJ databases">
        <title>Genome sequencing for Ferrovibrio sp. K5.</title>
        <authorList>
            <person name="Park S.-J."/>
        </authorList>
    </citation>
    <scope>NUCLEOTIDE SEQUENCE [LARGE SCALE GENOMIC DNA]</scope>
    <source>
        <strain evidence="11 12">K5</strain>
    </source>
</reference>
<feature type="active site" description="Proton donor" evidence="8">
    <location>
        <position position="8"/>
    </location>
</feature>
<dbReference type="GO" id="GO:0005737">
    <property type="term" value="C:cytoplasm"/>
    <property type="evidence" value="ECO:0007669"/>
    <property type="project" value="UniProtKB-SubCell"/>
</dbReference>
<keyword evidence="2 7" id="KW-0963">Cytoplasm</keyword>
<dbReference type="InterPro" id="IPR023214">
    <property type="entry name" value="HAD_sf"/>
</dbReference>
<keyword evidence="5 7" id="KW-0119">Carbohydrate metabolism</keyword>
<dbReference type="KEGG" id="fer:FNB15_03750"/>
<protein>
    <recommendedName>
        <fullName evidence="6 7">D,D-heptose 1,7-bisphosphate phosphatase</fullName>
        <ecNumber evidence="7">3.1.3.-</ecNumber>
    </recommendedName>
</protein>
<evidence type="ECO:0000256" key="1">
    <source>
        <dbReference type="ARBA" id="ARBA00004496"/>
    </source>
</evidence>
<feature type="site" description="Stabilizes the phosphoryl group" evidence="9">
    <location>
        <position position="101"/>
    </location>
</feature>
<sequence>MLILLDRDGVLNRDYPDDYVKSPDELVMLPNVGKAVAQLNARGWPVAICTNQACVGKSIIDEAMLGRIHEKLFDALARDNARIDALFFAPDPPWAQTDRRKPGPGMLREAMQRFRKSPAETVFIGDSLTDLQAGVTAGVRRILVRSGKGAQTQAKGLPQDVLPVTVAEDLPDAVNRLLSNVHVD</sequence>
<dbReference type="EC" id="3.1.3.-" evidence="7"/>
<comment type="similarity">
    <text evidence="7">Belongs to the gmhB family.</text>
</comment>
<dbReference type="PIRSF" id="PIRSF004682">
    <property type="entry name" value="GmhB"/>
    <property type="match status" value="1"/>
</dbReference>
<comment type="subcellular location">
    <subcellularLocation>
        <location evidence="1 7">Cytoplasm</location>
    </subcellularLocation>
</comment>
<organism evidence="11 12">
    <name type="scientific">Ferrovibrio terrae</name>
    <dbReference type="NCBI Taxonomy" id="2594003"/>
    <lineage>
        <taxon>Bacteria</taxon>
        <taxon>Pseudomonadati</taxon>
        <taxon>Pseudomonadota</taxon>
        <taxon>Alphaproteobacteria</taxon>
        <taxon>Rhodospirillales</taxon>
        <taxon>Rhodospirillaceae</taxon>
        <taxon>Ferrovibrio</taxon>
    </lineage>
</organism>
<dbReference type="SUPFAM" id="SSF56784">
    <property type="entry name" value="HAD-like"/>
    <property type="match status" value="1"/>
</dbReference>
<feature type="binding site" evidence="10">
    <location>
        <position position="8"/>
    </location>
    <ligand>
        <name>Mg(2+)</name>
        <dbReference type="ChEBI" id="CHEBI:18420"/>
    </ligand>
</feature>
<evidence type="ECO:0000256" key="7">
    <source>
        <dbReference type="PIRNR" id="PIRNR004682"/>
    </source>
</evidence>
<feature type="binding site" evidence="10">
    <location>
        <position position="126"/>
    </location>
    <ligand>
        <name>Mg(2+)</name>
        <dbReference type="ChEBI" id="CHEBI:18420"/>
    </ligand>
</feature>